<dbReference type="InterPro" id="IPR006097">
    <property type="entry name" value="Glu/Leu/Phe/Val/Trp_DH_dimer"/>
</dbReference>
<evidence type="ECO:0000256" key="5">
    <source>
        <dbReference type="RuleBase" id="RU004417"/>
    </source>
</evidence>
<dbReference type="InterPro" id="IPR046346">
    <property type="entry name" value="Aminoacid_DH-like_N_sf"/>
</dbReference>
<dbReference type="SUPFAM" id="SSF51735">
    <property type="entry name" value="NAD(P)-binding Rossmann-fold domains"/>
    <property type="match status" value="1"/>
</dbReference>
<evidence type="ECO:0000313" key="8">
    <source>
        <dbReference type="EMBL" id="MCM2534336.1"/>
    </source>
</evidence>
<proteinExistence type="inferred from homology"/>
<keyword evidence="3 4" id="KW-0560">Oxidoreductase</keyword>
<dbReference type="InterPro" id="IPR033524">
    <property type="entry name" value="Glu/Leu/Phe/Val_DH_AS"/>
</dbReference>
<comment type="similarity">
    <text evidence="1 4 5">Belongs to the Glu/Leu/Phe/Val dehydrogenases family.</text>
</comment>
<dbReference type="PROSITE" id="PS00074">
    <property type="entry name" value="GLFV_DEHYDROGENASE"/>
    <property type="match status" value="1"/>
</dbReference>
<dbReference type="PANTHER" id="PTHR11606:SF13">
    <property type="entry name" value="GLUTAMATE DEHYDROGENASE 1, MITOCHONDRIAL"/>
    <property type="match status" value="1"/>
</dbReference>
<dbReference type="SUPFAM" id="SSF53223">
    <property type="entry name" value="Aminoacid dehydrogenase-like, N-terminal domain"/>
    <property type="match status" value="1"/>
</dbReference>
<dbReference type="Gene3D" id="3.40.50.720">
    <property type="entry name" value="NAD(P)-binding Rossmann-like Domain"/>
    <property type="match status" value="1"/>
</dbReference>
<evidence type="ECO:0000259" key="7">
    <source>
        <dbReference type="SMART" id="SM00839"/>
    </source>
</evidence>
<comment type="caution">
    <text evidence="8">The sequence shown here is derived from an EMBL/GenBank/DDBJ whole genome shotgun (WGS) entry which is preliminary data.</text>
</comment>
<evidence type="ECO:0000256" key="3">
    <source>
        <dbReference type="ARBA" id="ARBA00023002"/>
    </source>
</evidence>
<dbReference type="InterPro" id="IPR014362">
    <property type="entry name" value="Glu_DH"/>
</dbReference>
<evidence type="ECO:0000313" key="9">
    <source>
        <dbReference type="Proteomes" id="UP001523262"/>
    </source>
</evidence>
<dbReference type="InterPro" id="IPR006096">
    <property type="entry name" value="Glu/Leu/Phe/Val/Trp_DH_C"/>
</dbReference>
<dbReference type="InterPro" id="IPR033922">
    <property type="entry name" value="NAD_bind_Glu_DH"/>
</dbReference>
<feature type="domain" description="Glutamate/phenylalanine/leucine/valine/L-tryptophan dehydrogenase C-terminal" evidence="7">
    <location>
        <begin position="201"/>
        <end position="430"/>
    </location>
</feature>
<dbReference type="Gene3D" id="1.10.8.1210">
    <property type="match status" value="2"/>
</dbReference>
<dbReference type="EMBL" id="JAMQCR010000002">
    <property type="protein sequence ID" value="MCM2534336.1"/>
    <property type="molecule type" value="Genomic_DNA"/>
</dbReference>
<sequence length="432" mass="48319">MKATVPVNSNQVQKQDNKQSETLNLLSSTQSIIKEAIRNLGYNDEMYELLKEPLRIIKVRIPVRMDDNSIKIFTGYRSQHNDAVGPTKGGVRFHPEVNEEEVKALSMWMSLKCGIFDLPYGGGKGGIICDPRNMSFHELERLSRGYVRAISQIVGPTKDIPAPDVFTNPQIMAWMMDEYSHIQEFDSPGFITGKPIVLGGSQGRETATARGVTICIEEAAKRKGIQLKEARVIIQGFGNAGSYLAKFMQDAGAKVVGISDAYGALYDPEGLDIDYLLDRRDSFGTVTSLFTNVITNQELLEKECEILVPAAISNQITRENADRIQAEIVVEAANGPTTLEATTILTERNVLLVPDVLASSGGVTVSYFEWVQNNQGYYWTEEEVSQKLRYKIVESFERVFLTAQKYQIDMRLAAYMVGIRRMAEASRFRGWV</sequence>
<evidence type="ECO:0000256" key="6">
    <source>
        <dbReference type="SAM" id="MobiDB-lite"/>
    </source>
</evidence>
<dbReference type="Pfam" id="PF02812">
    <property type="entry name" value="ELFV_dehydrog_N"/>
    <property type="match status" value="1"/>
</dbReference>
<accession>A0ABT0WDF6</accession>
<dbReference type="Proteomes" id="UP001523262">
    <property type="component" value="Unassembled WGS sequence"/>
</dbReference>
<evidence type="ECO:0000256" key="2">
    <source>
        <dbReference type="ARBA" id="ARBA00012896"/>
    </source>
</evidence>
<gene>
    <name evidence="8" type="ORF">NDK43_20755</name>
</gene>
<dbReference type="PRINTS" id="PR00082">
    <property type="entry name" value="GLFDHDRGNASE"/>
</dbReference>
<reference evidence="8 9" key="1">
    <citation type="submission" date="2022-06" db="EMBL/GenBank/DDBJ databases">
        <authorList>
            <person name="Jeon C.O."/>
        </authorList>
    </citation>
    <scope>NUCLEOTIDE SEQUENCE [LARGE SCALE GENOMIC DNA]</scope>
    <source>
        <strain evidence="8 9">KCTC 13943</strain>
    </source>
</reference>
<dbReference type="Pfam" id="PF00208">
    <property type="entry name" value="ELFV_dehydrog"/>
    <property type="match status" value="1"/>
</dbReference>
<dbReference type="PIRSF" id="PIRSF000185">
    <property type="entry name" value="Glu_DH"/>
    <property type="match status" value="1"/>
</dbReference>
<feature type="region of interest" description="Disordered" evidence="6">
    <location>
        <begin position="1"/>
        <end position="21"/>
    </location>
</feature>
<evidence type="ECO:0000256" key="1">
    <source>
        <dbReference type="ARBA" id="ARBA00006382"/>
    </source>
</evidence>
<dbReference type="SMART" id="SM00839">
    <property type="entry name" value="ELFV_dehydrog"/>
    <property type="match status" value="1"/>
</dbReference>
<protein>
    <recommendedName>
        <fullName evidence="2 4">Glutamate dehydrogenase</fullName>
    </recommendedName>
</protein>
<dbReference type="PANTHER" id="PTHR11606">
    <property type="entry name" value="GLUTAMATE DEHYDROGENASE"/>
    <property type="match status" value="1"/>
</dbReference>
<dbReference type="InterPro" id="IPR006095">
    <property type="entry name" value="Glu/Leu/Phe/Val/Trp_DH"/>
</dbReference>
<keyword evidence="9" id="KW-1185">Reference proteome</keyword>
<organism evidence="8 9">
    <name type="scientific">Neobacillus pocheonensis</name>
    <dbReference type="NCBI Taxonomy" id="363869"/>
    <lineage>
        <taxon>Bacteria</taxon>
        <taxon>Bacillati</taxon>
        <taxon>Bacillota</taxon>
        <taxon>Bacilli</taxon>
        <taxon>Bacillales</taxon>
        <taxon>Bacillaceae</taxon>
        <taxon>Neobacillus</taxon>
    </lineage>
</organism>
<name>A0ABT0WDF6_9BACI</name>
<dbReference type="Gene3D" id="3.40.50.10860">
    <property type="entry name" value="Leucine Dehydrogenase, chain A, domain 1"/>
    <property type="match status" value="1"/>
</dbReference>
<dbReference type="InterPro" id="IPR036291">
    <property type="entry name" value="NAD(P)-bd_dom_sf"/>
</dbReference>
<evidence type="ECO:0000256" key="4">
    <source>
        <dbReference type="PIRNR" id="PIRNR000185"/>
    </source>
</evidence>
<dbReference type="CDD" id="cd01076">
    <property type="entry name" value="NAD_bind_1_Glu_DH"/>
    <property type="match status" value="1"/>
</dbReference>